<sequence>MLSNTSLQVSYSNSFMIFSFQAISFDLYAKPGNNRTLILNNPKKSLYQWRLRAPPSCIVRLIIFTLNGAPPGNCISHRLSAYDFLLPLQNKVIARWCEIPVSWSPPIMHLTSSSNVMLVTASLDRENNLFKAYFQAIPKIACGGRFTSWNGTLSSPYYPSYYPPNMDCNWIIRAPQPGYKLILNILVIQIQEQSPGSTNCDKDWLEIDGVRHCKPISEGNRRKEYGFSVAIKFHSDEVVTQKGFYIEYRAFSHTDPCPKQFKCMDEICVPLWKQCDGWKDCPDGSDEQRCGCDYGENSCGNGKCQHVSRKCTGNGNCGSDSDENDCSKVLWNLSLSVFPLPENDKIPTRPQLSALNCGRNQMKKSRIVGGKDAASGRWPWQVSLQMGIHGHICGASVIASKWLISAAHCFLNSESIRYSMPSVWKAYLGLQSIRRNSKQVLMRSIKRIILHPHYDQSASDYDIAILELEAPLFFTNLIHPICLPTKPKVFSYSAICYVTGWGALKENGEPARTLQEAKVKIINHNICNKLYEASITPRMLCAGDLSGGIDSCQGDSGGPLACLGRENKWYLMGIVSWGEGCARRGRPGVYTRVTALSDWIQKQMNLHS</sequence>
<dbReference type="InterPro" id="IPR018114">
    <property type="entry name" value="TRYPSIN_HIS"/>
</dbReference>
<dbReference type="InterPro" id="IPR001314">
    <property type="entry name" value="Peptidase_S1A"/>
</dbReference>
<evidence type="ECO:0000259" key="7">
    <source>
        <dbReference type="PROSITE" id="PS01180"/>
    </source>
</evidence>
<protein>
    <submittedName>
        <fullName evidence="10">Suppressor of tumorigenicity 14 protein-like</fullName>
    </submittedName>
</protein>
<evidence type="ECO:0000256" key="2">
    <source>
        <dbReference type="ARBA" id="ARBA00022801"/>
    </source>
</evidence>
<dbReference type="GeneID" id="117359691"/>
<dbReference type="PROSITE" id="PS50068">
    <property type="entry name" value="LDLRA_2"/>
    <property type="match status" value="2"/>
</dbReference>
<feature type="disulfide bond" evidence="5">
    <location>
        <begin position="275"/>
        <end position="290"/>
    </location>
</feature>
<dbReference type="PRINTS" id="PR00722">
    <property type="entry name" value="CHYMOTRYPSIN"/>
</dbReference>
<feature type="disulfide bond" evidence="5">
    <location>
        <begin position="263"/>
        <end position="281"/>
    </location>
</feature>
<dbReference type="Pfam" id="PF00057">
    <property type="entry name" value="Ldl_recept_a"/>
    <property type="match status" value="1"/>
</dbReference>
<feature type="domain" description="CUB" evidence="7">
    <location>
        <begin position="142"/>
        <end position="251"/>
    </location>
</feature>
<gene>
    <name evidence="10" type="primary">LOC117359691</name>
</gene>
<dbReference type="Pfam" id="PF00089">
    <property type="entry name" value="Trypsin"/>
    <property type="match status" value="1"/>
</dbReference>
<evidence type="ECO:0000313" key="10">
    <source>
        <dbReference type="RefSeq" id="XP_033798800.1"/>
    </source>
</evidence>
<dbReference type="Gene3D" id="2.40.10.10">
    <property type="entry name" value="Trypsin-like serine proteases"/>
    <property type="match status" value="2"/>
</dbReference>
<dbReference type="CDD" id="cd00112">
    <property type="entry name" value="LDLa"/>
    <property type="match status" value="1"/>
</dbReference>
<dbReference type="CDD" id="cd00041">
    <property type="entry name" value="CUB"/>
    <property type="match status" value="1"/>
</dbReference>
<dbReference type="KEGG" id="gsh:117359691"/>
<evidence type="ECO:0000256" key="3">
    <source>
        <dbReference type="ARBA" id="ARBA00022825"/>
    </source>
</evidence>
<dbReference type="SUPFAM" id="SSF57424">
    <property type="entry name" value="LDL receptor-like module"/>
    <property type="match status" value="2"/>
</dbReference>
<evidence type="ECO:0000256" key="6">
    <source>
        <dbReference type="RuleBase" id="RU363034"/>
    </source>
</evidence>
<dbReference type="InterPro" id="IPR009003">
    <property type="entry name" value="Peptidase_S1_PA"/>
</dbReference>
<evidence type="ECO:0000256" key="4">
    <source>
        <dbReference type="ARBA" id="ARBA00023157"/>
    </source>
</evidence>
<dbReference type="PROSITE" id="PS00135">
    <property type="entry name" value="TRYPSIN_SER"/>
    <property type="match status" value="1"/>
</dbReference>
<dbReference type="GO" id="GO:0004252">
    <property type="term" value="F:serine-type endopeptidase activity"/>
    <property type="evidence" value="ECO:0007669"/>
    <property type="project" value="InterPro"/>
</dbReference>
<feature type="disulfide bond" evidence="5">
    <location>
        <begin position="299"/>
        <end position="317"/>
    </location>
</feature>
<dbReference type="AlphaFoldDB" id="A0A6P8QSD0"/>
<feature type="domain" description="Peptidase S1" evidence="8">
    <location>
        <begin position="367"/>
        <end position="605"/>
    </location>
</feature>
<dbReference type="SUPFAM" id="SSF49854">
    <property type="entry name" value="Spermadhesin, CUB domain"/>
    <property type="match status" value="2"/>
</dbReference>
<feature type="disulfide bond" evidence="5">
    <location>
        <begin position="311"/>
        <end position="326"/>
    </location>
</feature>
<name>A0A6P8QSD0_GEOSA</name>
<accession>A0A6P8QSD0</accession>
<dbReference type="InterPro" id="IPR002172">
    <property type="entry name" value="LDrepeatLR_classA_rpt"/>
</dbReference>
<dbReference type="InterPro" id="IPR001254">
    <property type="entry name" value="Trypsin_dom"/>
</dbReference>
<keyword evidence="1 6" id="KW-0645">Protease</keyword>
<dbReference type="PROSITE" id="PS01180">
    <property type="entry name" value="CUB"/>
    <property type="match status" value="1"/>
</dbReference>
<dbReference type="SMART" id="SM00020">
    <property type="entry name" value="Tryp_SPc"/>
    <property type="match status" value="1"/>
</dbReference>
<keyword evidence="9" id="KW-1185">Reference proteome</keyword>
<dbReference type="PROSITE" id="PS50240">
    <property type="entry name" value="TRYPSIN_DOM"/>
    <property type="match status" value="1"/>
</dbReference>
<evidence type="ECO:0000313" key="9">
    <source>
        <dbReference type="Proteomes" id="UP000515159"/>
    </source>
</evidence>
<dbReference type="SMART" id="SM00042">
    <property type="entry name" value="CUB"/>
    <property type="match status" value="1"/>
</dbReference>
<comment type="caution">
    <text evidence="5">Lacks conserved residue(s) required for the propagation of feature annotation.</text>
</comment>
<reference evidence="10" key="1">
    <citation type="submission" date="2025-08" db="UniProtKB">
        <authorList>
            <consortium name="RefSeq"/>
        </authorList>
    </citation>
    <scope>IDENTIFICATION</scope>
</reference>
<dbReference type="InParanoid" id="A0A6P8QSD0"/>
<keyword evidence="4 5" id="KW-1015">Disulfide bond</keyword>
<dbReference type="PANTHER" id="PTHR24252">
    <property type="entry name" value="ACROSIN-RELATED"/>
    <property type="match status" value="1"/>
</dbReference>
<keyword evidence="2 6" id="KW-0378">Hydrolase</keyword>
<evidence type="ECO:0000256" key="1">
    <source>
        <dbReference type="ARBA" id="ARBA00022670"/>
    </source>
</evidence>
<dbReference type="InterPro" id="IPR043504">
    <property type="entry name" value="Peptidase_S1_PA_chymotrypsin"/>
</dbReference>
<dbReference type="Pfam" id="PF00431">
    <property type="entry name" value="CUB"/>
    <property type="match status" value="1"/>
</dbReference>
<dbReference type="SUPFAM" id="SSF50494">
    <property type="entry name" value="Trypsin-like serine proteases"/>
    <property type="match status" value="1"/>
</dbReference>
<dbReference type="RefSeq" id="XP_033798800.1">
    <property type="nucleotide sequence ID" value="XM_033942909.1"/>
</dbReference>
<dbReference type="InterPro" id="IPR036055">
    <property type="entry name" value="LDL_receptor-like_sf"/>
</dbReference>
<dbReference type="InterPro" id="IPR035914">
    <property type="entry name" value="Sperma_CUB_dom_sf"/>
</dbReference>
<dbReference type="CDD" id="cd00190">
    <property type="entry name" value="Tryp_SPc"/>
    <property type="match status" value="1"/>
</dbReference>
<feature type="disulfide bond" evidence="5">
    <location>
        <begin position="292"/>
        <end position="304"/>
    </location>
</feature>
<dbReference type="InterPro" id="IPR000859">
    <property type="entry name" value="CUB_dom"/>
</dbReference>
<proteinExistence type="predicted"/>
<organism evidence="9 10">
    <name type="scientific">Geotrypetes seraphini</name>
    <name type="common">Gaboon caecilian</name>
    <name type="synonym">Caecilia seraphini</name>
    <dbReference type="NCBI Taxonomy" id="260995"/>
    <lineage>
        <taxon>Eukaryota</taxon>
        <taxon>Metazoa</taxon>
        <taxon>Chordata</taxon>
        <taxon>Craniata</taxon>
        <taxon>Vertebrata</taxon>
        <taxon>Euteleostomi</taxon>
        <taxon>Amphibia</taxon>
        <taxon>Gymnophiona</taxon>
        <taxon>Geotrypetes</taxon>
    </lineage>
</organism>
<dbReference type="InterPro" id="IPR033116">
    <property type="entry name" value="TRYPSIN_SER"/>
</dbReference>
<keyword evidence="3 6" id="KW-0720">Serine protease</keyword>
<evidence type="ECO:0000259" key="8">
    <source>
        <dbReference type="PROSITE" id="PS50240"/>
    </source>
</evidence>
<dbReference type="FunFam" id="2.40.10.10:FF:000003">
    <property type="entry name" value="Transmembrane serine protease 3"/>
    <property type="match status" value="1"/>
</dbReference>
<dbReference type="OrthoDB" id="93664at2759"/>
<dbReference type="PANTHER" id="PTHR24252:SF17">
    <property type="entry name" value="SUPPRESSOR OF TUMORIGENICITY 14 PROTEIN HOMOLOG-RELATED"/>
    <property type="match status" value="1"/>
</dbReference>
<dbReference type="Gene3D" id="4.10.400.10">
    <property type="entry name" value="Low-density Lipoprotein Receptor"/>
    <property type="match status" value="1"/>
</dbReference>
<evidence type="ECO:0000256" key="5">
    <source>
        <dbReference type="PROSITE-ProRule" id="PRU00124"/>
    </source>
</evidence>
<dbReference type="Gene3D" id="2.60.120.290">
    <property type="entry name" value="Spermadhesin, CUB domain"/>
    <property type="match status" value="2"/>
</dbReference>
<dbReference type="Proteomes" id="UP000515159">
    <property type="component" value="Chromosome 4"/>
</dbReference>
<dbReference type="PROSITE" id="PS00134">
    <property type="entry name" value="TRYPSIN_HIS"/>
    <property type="match status" value="1"/>
</dbReference>
<dbReference type="SMART" id="SM00192">
    <property type="entry name" value="LDLa"/>
    <property type="match status" value="2"/>
</dbReference>
<dbReference type="GO" id="GO:0006508">
    <property type="term" value="P:proteolysis"/>
    <property type="evidence" value="ECO:0007669"/>
    <property type="project" value="UniProtKB-KW"/>
</dbReference>